<dbReference type="AlphaFoldDB" id="A0A1X0NFD5"/>
<reference evidence="3 4" key="1">
    <citation type="submission" date="2017-03" db="EMBL/GenBank/DDBJ databases">
        <title>An alternative strategy for trypanosome survival in the mammalian bloodstream revealed through genome and transcriptome analysis of the ubiquitous bovine parasite Trypanosoma (Megatrypanum) theileri.</title>
        <authorList>
            <person name="Kelly S."/>
            <person name="Ivens A."/>
            <person name="Mott A."/>
            <person name="O'Neill E."/>
            <person name="Emms D."/>
            <person name="Macleod O."/>
            <person name="Voorheis P."/>
            <person name="Matthews J."/>
            <person name="Matthews K."/>
            <person name="Carrington M."/>
        </authorList>
    </citation>
    <scope>NUCLEOTIDE SEQUENCE [LARGE SCALE GENOMIC DNA]</scope>
    <source>
        <strain evidence="3">Edinburgh</strain>
    </source>
</reference>
<evidence type="ECO:0000256" key="1">
    <source>
        <dbReference type="SAM" id="MobiDB-lite"/>
    </source>
</evidence>
<comment type="caution">
    <text evidence="3">The sequence shown here is derived from an EMBL/GenBank/DDBJ whole genome shotgun (WGS) entry which is preliminary data.</text>
</comment>
<dbReference type="GeneID" id="39991092"/>
<proteinExistence type="predicted"/>
<feature type="compositionally biased region" description="Polar residues" evidence="1">
    <location>
        <begin position="208"/>
        <end position="219"/>
    </location>
</feature>
<feature type="compositionally biased region" description="Low complexity" evidence="1">
    <location>
        <begin position="183"/>
        <end position="200"/>
    </location>
</feature>
<feature type="signal peptide" evidence="2">
    <location>
        <begin position="1"/>
        <end position="24"/>
    </location>
</feature>
<accession>A0A1X0NFD5</accession>
<evidence type="ECO:0008006" key="5">
    <source>
        <dbReference type="Google" id="ProtNLM"/>
    </source>
</evidence>
<dbReference type="Proteomes" id="UP000192257">
    <property type="component" value="Unassembled WGS sequence"/>
</dbReference>
<feature type="compositionally biased region" description="Basic and acidic residues" evidence="1">
    <location>
        <begin position="41"/>
        <end position="82"/>
    </location>
</feature>
<name>A0A1X0NFD5_9TRYP</name>
<evidence type="ECO:0000256" key="2">
    <source>
        <dbReference type="SAM" id="SignalP"/>
    </source>
</evidence>
<dbReference type="VEuPathDB" id="TriTrypDB:TM35_000761040"/>
<protein>
    <recommendedName>
        <fullName evidence="5">Mucin TcMUCII</fullName>
    </recommendedName>
</protein>
<gene>
    <name evidence="3" type="ORF">TM35_000761040</name>
</gene>
<evidence type="ECO:0000313" key="3">
    <source>
        <dbReference type="EMBL" id="ORC83159.1"/>
    </source>
</evidence>
<keyword evidence="2" id="KW-0732">Signal</keyword>
<feature type="chain" id="PRO_5012597379" description="Mucin TcMUCII" evidence="2">
    <location>
        <begin position="25"/>
        <end position="319"/>
    </location>
</feature>
<feature type="compositionally biased region" description="Polar residues" evidence="1">
    <location>
        <begin position="247"/>
        <end position="263"/>
    </location>
</feature>
<dbReference type="RefSeq" id="XP_028877387.1">
    <property type="nucleotide sequence ID" value="XM_029031312.1"/>
</dbReference>
<sequence length="319" mass="32624">MIPMRHLLCVLVLSFCCVCGCVLATAGGEADRVGDALKTRDDVPHSEDAESEIHQQCDAEGEATEKRCTQKPTEELPLERKIVNQQGPDLKRDSPDTTLEIKGNGTTHTLNSSPQSQSQPQPDSPKPAEGVPCSTNSAGNTDPNCRAQTTAELSSPSPSERSPEGEQDPPGAGAKDITDKEGAAGASSAPAAKPDPSAPESDGEVSVSKGQPESNSNSADGNGTTENSSSNNSDTGSTSNSDAAKNDNGTSPAGSESTSNPSAAGSGDTTTTTTTTTTLPPELTNNKKGDADSSSSISSSVWVRVPLLIVVTLACILVC</sequence>
<feature type="compositionally biased region" description="Low complexity" evidence="1">
    <location>
        <begin position="220"/>
        <end position="242"/>
    </location>
</feature>
<dbReference type="EMBL" id="NBCO01000076">
    <property type="protein sequence ID" value="ORC83159.1"/>
    <property type="molecule type" value="Genomic_DNA"/>
</dbReference>
<evidence type="ECO:0000313" key="4">
    <source>
        <dbReference type="Proteomes" id="UP000192257"/>
    </source>
</evidence>
<feature type="compositionally biased region" description="Polar residues" evidence="1">
    <location>
        <begin position="133"/>
        <end position="151"/>
    </location>
</feature>
<feature type="compositionally biased region" description="Low complexity" evidence="1">
    <location>
        <begin position="269"/>
        <end position="278"/>
    </location>
</feature>
<feature type="compositionally biased region" description="Low complexity" evidence="1">
    <location>
        <begin position="112"/>
        <end position="121"/>
    </location>
</feature>
<feature type="region of interest" description="Disordered" evidence="1">
    <location>
        <begin position="41"/>
        <end position="298"/>
    </location>
</feature>
<keyword evidence="4" id="KW-1185">Reference proteome</keyword>
<organism evidence="3 4">
    <name type="scientific">Trypanosoma theileri</name>
    <dbReference type="NCBI Taxonomy" id="67003"/>
    <lineage>
        <taxon>Eukaryota</taxon>
        <taxon>Discoba</taxon>
        <taxon>Euglenozoa</taxon>
        <taxon>Kinetoplastea</taxon>
        <taxon>Metakinetoplastina</taxon>
        <taxon>Trypanosomatida</taxon>
        <taxon>Trypanosomatidae</taxon>
        <taxon>Trypanosoma</taxon>
    </lineage>
</organism>